<comment type="caution">
    <text evidence="3">The sequence shown here is derived from an EMBL/GenBank/DDBJ whole genome shotgun (WGS) entry which is preliminary data.</text>
</comment>
<dbReference type="RefSeq" id="WP_133627899.1">
    <property type="nucleotide sequence ID" value="NZ_SOAZ01000008.1"/>
</dbReference>
<dbReference type="InterPro" id="IPR011840">
    <property type="entry name" value="PulA_typeI"/>
</dbReference>
<protein>
    <submittedName>
        <fullName evidence="3">Pullulanase</fullName>
    </submittedName>
</protein>
<dbReference type="InterPro" id="IPR013783">
    <property type="entry name" value="Ig-like_fold"/>
</dbReference>
<dbReference type="PROSITE" id="PS50882">
    <property type="entry name" value="YTH"/>
    <property type="match status" value="1"/>
</dbReference>
<dbReference type="NCBIfam" id="TIGR02104">
    <property type="entry name" value="pulA_typeI"/>
    <property type="match status" value="1"/>
</dbReference>
<dbReference type="EMBL" id="SOAZ01000008">
    <property type="protein sequence ID" value="TDT61156.1"/>
    <property type="molecule type" value="Genomic_DNA"/>
</dbReference>
<name>A0A4R7KR01_9CLOT</name>
<dbReference type="GO" id="GO:0004553">
    <property type="term" value="F:hydrolase activity, hydrolyzing O-glycosyl compounds"/>
    <property type="evidence" value="ECO:0007669"/>
    <property type="project" value="InterPro"/>
</dbReference>
<dbReference type="GO" id="GO:0003723">
    <property type="term" value="F:RNA binding"/>
    <property type="evidence" value="ECO:0007669"/>
    <property type="project" value="InterPro"/>
</dbReference>
<proteinExistence type="inferred from homology"/>
<dbReference type="Pfam" id="PF21653">
    <property type="entry name" value="pulA_all-beta"/>
    <property type="match status" value="1"/>
</dbReference>
<evidence type="ECO:0000313" key="4">
    <source>
        <dbReference type="Proteomes" id="UP000295325"/>
    </source>
</evidence>
<comment type="similarity">
    <text evidence="1">Belongs to the glycosyl hydrolase 13 family.</text>
</comment>
<reference evidence="3 4" key="1">
    <citation type="submission" date="2019-03" db="EMBL/GenBank/DDBJ databases">
        <title>Genomic Encyclopedia of Type Strains, Phase IV (KMG-IV): sequencing the most valuable type-strain genomes for metagenomic binning, comparative biology and taxonomic classification.</title>
        <authorList>
            <person name="Goeker M."/>
        </authorList>
    </citation>
    <scope>NUCLEOTIDE SEQUENCE [LARGE SCALE GENOMIC DNA]</scope>
    <source>
        <strain evidence="3 4">DSM 24455</strain>
    </source>
</reference>
<dbReference type="Gene3D" id="2.60.40.10">
    <property type="entry name" value="Immunoglobulins"/>
    <property type="match status" value="1"/>
</dbReference>
<sequence length="713" mass="81233">MRILWASVLDFKHINVHFDHLGVDLSEIKVMNGSNYLKVDSFTIYGNYMDFTLKDEINIKDECFICLNGNCVKASYNPLYKSKTFNDRYYYDGKLGALYSRERTVFKVWSPAASSVTLLLYKNGDPSIPEEPTRIPLKETSGLWSISVNGDLKNMFYTYEVKVYGRINEAVDPYSKSCGINGLRGAIVDLLETNPDGWQQDRSPYFKNYTDAIIYEASIRDMTMHPDSGVLNKGKYLGLTEKNTASSGGVSTALSHIKELGVTHVQFMPIFDFSYKSIDEVNPHLKYNWGYDPQNCNVPEGSYSTNPYDPICRIKELKQLIYLLHKEGICVNMDVVYNHMYDSINNNFEKIFPGYYFRFNEKNELFNGSGCGNDTASEHKMMQKFIVDSVLYWAQEYHIDGFRFDLMGLHDIETMNKIRDKLNTLERPIMLYGEGWNLNTGLQDEDKATHYNSYRLPGIGFFNDSIRDSIRGGVFNASEKGFVSGRPGLESRIKVSVVGCIFYSDDIKGLYTSPVQSINYVSAHDNNTLWDKLEKCAGEFSLEDKKAMQKLSNAIVLTSQGIPFIHSGAEFCRTKYGVENSYNSPDNINWMDWNRKLEFLDVFEYYKGLIEIRKNHPAFRLSSPEAIRENVSFIDNVPPNVVAFMINGDNAGDTWKKIFVIYNGNMNSVSIPAPDGIWHLAANKNQAGNRSIKAITEGMIEVEGISMNLLFTL</sequence>
<dbReference type="InterPro" id="IPR013780">
    <property type="entry name" value="Glyco_hydro_b"/>
</dbReference>
<dbReference type="Proteomes" id="UP000295325">
    <property type="component" value="Unassembled WGS sequence"/>
</dbReference>
<dbReference type="PANTHER" id="PTHR43002">
    <property type="entry name" value="GLYCOGEN DEBRANCHING ENZYME"/>
    <property type="match status" value="1"/>
</dbReference>
<accession>A0A4R7KR01</accession>
<dbReference type="InterPro" id="IPR004193">
    <property type="entry name" value="Glyco_hydro_13_N"/>
</dbReference>
<organism evidence="3 4">
    <name type="scientific">Fonticella tunisiensis</name>
    <dbReference type="NCBI Taxonomy" id="1096341"/>
    <lineage>
        <taxon>Bacteria</taxon>
        <taxon>Bacillati</taxon>
        <taxon>Bacillota</taxon>
        <taxon>Clostridia</taxon>
        <taxon>Eubacteriales</taxon>
        <taxon>Clostridiaceae</taxon>
        <taxon>Fonticella</taxon>
    </lineage>
</organism>
<dbReference type="SUPFAM" id="SSF51445">
    <property type="entry name" value="(Trans)glycosidases"/>
    <property type="match status" value="1"/>
</dbReference>
<dbReference type="InterPro" id="IPR007275">
    <property type="entry name" value="YTH_domain"/>
</dbReference>
<dbReference type="CDD" id="cd02860">
    <property type="entry name" value="E_set_Pullulanase"/>
    <property type="match status" value="1"/>
</dbReference>
<dbReference type="InterPro" id="IPR049117">
    <property type="entry name" value="pulA_all-beta"/>
</dbReference>
<dbReference type="Gene3D" id="2.60.40.1180">
    <property type="entry name" value="Golgi alpha-mannosidase II"/>
    <property type="match status" value="1"/>
</dbReference>
<dbReference type="InterPro" id="IPR014756">
    <property type="entry name" value="Ig_E-set"/>
</dbReference>
<dbReference type="GO" id="GO:0005975">
    <property type="term" value="P:carbohydrate metabolic process"/>
    <property type="evidence" value="ECO:0007669"/>
    <property type="project" value="InterPro"/>
</dbReference>
<dbReference type="Gene3D" id="3.20.20.80">
    <property type="entry name" value="Glycosidases"/>
    <property type="match status" value="1"/>
</dbReference>
<dbReference type="CDD" id="cd11341">
    <property type="entry name" value="AmyAc_Pullulanase_LD-like"/>
    <property type="match status" value="1"/>
</dbReference>
<evidence type="ECO:0000259" key="2">
    <source>
        <dbReference type="PROSITE" id="PS50882"/>
    </source>
</evidence>
<dbReference type="InterPro" id="IPR006047">
    <property type="entry name" value="GH13_cat_dom"/>
</dbReference>
<dbReference type="SMART" id="SM00642">
    <property type="entry name" value="Aamy"/>
    <property type="match status" value="1"/>
</dbReference>
<dbReference type="Pfam" id="PF00128">
    <property type="entry name" value="Alpha-amylase"/>
    <property type="match status" value="1"/>
</dbReference>
<dbReference type="OrthoDB" id="9761875at2"/>
<gene>
    <name evidence="3" type="ORF">EDD71_10854</name>
</gene>
<dbReference type="InterPro" id="IPR017853">
    <property type="entry name" value="GH"/>
</dbReference>
<dbReference type="Pfam" id="PF02922">
    <property type="entry name" value="CBM_48"/>
    <property type="match status" value="1"/>
</dbReference>
<dbReference type="AlphaFoldDB" id="A0A4R7KR01"/>
<evidence type="ECO:0000256" key="1">
    <source>
        <dbReference type="ARBA" id="ARBA00008061"/>
    </source>
</evidence>
<keyword evidence="4" id="KW-1185">Reference proteome</keyword>
<feature type="domain" description="YTH" evidence="2">
    <location>
        <begin position="656"/>
        <end position="713"/>
    </location>
</feature>
<evidence type="ECO:0000313" key="3">
    <source>
        <dbReference type="EMBL" id="TDT61156.1"/>
    </source>
</evidence>
<dbReference type="SUPFAM" id="SSF81296">
    <property type="entry name" value="E set domains"/>
    <property type="match status" value="1"/>
</dbReference>